<feature type="region of interest" description="Disordered" evidence="1">
    <location>
        <begin position="139"/>
        <end position="159"/>
    </location>
</feature>
<dbReference type="AlphaFoldDB" id="A0AAD8FJX8"/>
<accession>A0AAD8FJX8</accession>
<evidence type="ECO:0000313" key="4">
    <source>
        <dbReference type="Proteomes" id="UP001233172"/>
    </source>
</evidence>
<reference evidence="3" key="2">
    <citation type="submission" date="2023-04" db="EMBL/GenBank/DDBJ databases">
        <authorList>
            <person name="Bu L."/>
            <person name="Lu L."/>
            <person name="Laidemitt M.R."/>
            <person name="Zhang S.M."/>
            <person name="Mutuku M."/>
            <person name="Mkoji G."/>
            <person name="Steinauer M."/>
            <person name="Loker E.S."/>
        </authorList>
    </citation>
    <scope>NUCLEOTIDE SEQUENCE</scope>
    <source>
        <strain evidence="3">KasaAsao</strain>
        <tissue evidence="3">Whole Snail</tissue>
    </source>
</reference>
<comment type="caution">
    <text evidence="3">The sequence shown here is derived from an EMBL/GenBank/DDBJ whole genome shotgun (WGS) entry which is preliminary data.</text>
</comment>
<dbReference type="EMBL" id="JASAOG010000011">
    <property type="protein sequence ID" value="KAK0066231.1"/>
    <property type="molecule type" value="Genomic_DNA"/>
</dbReference>
<evidence type="ECO:0000256" key="2">
    <source>
        <dbReference type="SAM" id="SignalP"/>
    </source>
</evidence>
<evidence type="ECO:0000313" key="3">
    <source>
        <dbReference type="EMBL" id="KAK0066231.1"/>
    </source>
</evidence>
<organism evidence="3 4">
    <name type="scientific">Biomphalaria pfeifferi</name>
    <name type="common">Bloodfluke planorb</name>
    <name type="synonym">Freshwater snail</name>
    <dbReference type="NCBI Taxonomy" id="112525"/>
    <lineage>
        <taxon>Eukaryota</taxon>
        <taxon>Metazoa</taxon>
        <taxon>Spiralia</taxon>
        <taxon>Lophotrochozoa</taxon>
        <taxon>Mollusca</taxon>
        <taxon>Gastropoda</taxon>
        <taxon>Heterobranchia</taxon>
        <taxon>Euthyneura</taxon>
        <taxon>Panpulmonata</taxon>
        <taxon>Hygrophila</taxon>
        <taxon>Lymnaeoidea</taxon>
        <taxon>Planorbidae</taxon>
        <taxon>Biomphalaria</taxon>
    </lineage>
</organism>
<keyword evidence="2" id="KW-0732">Signal</keyword>
<sequence length="271" mass="29408">MKFVNLFLLCFLAGLLEVSPAFRFGGFPRFMPIPFRPPVRIPVGPPIKAPIPPKPPVPAKVPAPVPGKVPVPIKVPVPVPGKVPLPIKRPEKLPVPTRQPVTARVTPKAPENFPVPTRQPVTARVTPNAPVTARVTPQAPVTARVTPKDPVTPRKPADGSKAEATIKILFEVKLGVASPAESMAGIKKVLPAFVALCNSSWNTDECEAEYSEVFESNEKTFCFKLYQFIQCLSTNCTDIDSLNFNKETLKLFCVEHGPDPKLETSKSSVAP</sequence>
<feature type="region of interest" description="Disordered" evidence="1">
    <location>
        <begin position="90"/>
        <end position="121"/>
    </location>
</feature>
<dbReference type="Proteomes" id="UP001233172">
    <property type="component" value="Unassembled WGS sequence"/>
</dbReference>
<feature type="chain" id="PRO_5042097181" evidence="2">
    <location>
        <begin position="22"/>
        <end position="271"/>
    </location>
</feature>
<keyword evidence="4" id="KW-1185">Reference proteome</keyword>
<evidence type="ECO:0000256" key="1">
    <source>
        <dbReference type="SAM" id="MobiDB-lite"/>
    </source>
</evidence>
<feature type="signal peptide" evidence="2">
    <location>
        <begin position="1"/>
        <end position="21"/>
    </location>
</feature>
<proteinExistence type="predicted"/>
<name>A0AAD8FJX8_BIOPF</name>
<reference evidence="3" key="1">
    <citation type="journal article" date="2023" name="PLoS Negl. Trop. Dis.">
        <title>A genome sequence for Biomphalaria pfeifferi, the major vector snail for the human-infecting parasite Schistosoma mansoni.</title>
        <authorList>
            <person name="Bu L."/>
            <person name="Lu L."/>
            <person name="Laidemitt M.R."/>
            <person name="Zhang S.M."/>
            <person name="Mutuku M."/>
            <person name="Mkoji G."/>
            <person name="Steinauer M."/>
            <person name="Loker E.S."/>
        </authorList>
    </citation>
    <scope>NUCLEOTIDE SEQUENCE</scope>
    <source>
        <strain evidence="3">KasaAsao</strain>
    </source>
</reference>
<gene>
    <name evidence="3" type="ORF">Bpfe_004352</name>
</gene>
<protein>
    <submittedName>
        <fullName evidence="3">Uncharacterized protein</fullName>
    </submittedName>
</protein>